<dbReference type="RefSeq" id="WP_170032595.1">
    <property type="nucleotide sequence ID" value="NZ_JABDTL010000001.1"/>
</dbReference>
<protein>
    <submittedName>
        <fullName evidence="1">Uncharacterized protein</fullName>
    </submittedName>
</protein>
<evidence type="ECO:0000313" key="1">
    <source>
        <dbReference type="EMBL" id="MBB6071803.1"/>
    </source>
</evidence>
<accession>A0A841H1C6</accession>
<keyword evidence="2" id="KW-1185">Reference proteome</keyword>
<organism evidence="1 2">
    <name type="scientific">Longimicrobium terrae</name>
    <dbReference type="NCBI Taxonomy" id="1639882"/>
    <lineage>
        <taxon>Bacteria</taxon>
        <taxon>Pseudomonadati</taxon>
        <taxon>Gemmatimonadota</taxon>
        <taxon>Longimicrobiia</taxon>
        <taxon>Longimicrobiales</taxon>
        <taxon>Longimicrobiaceae</taxon>
        <taxon>Longimicrobium</taxon>
    </lineage>
</organism>
<comment type="caution">
    <text evidence="1">The sequence shown here is derived from an EMBL/GenBank/DDBJ whole genome shotgun (WGS) entry which is preliminary data.</text>
</comment>
<name>A0A841H1C6_9BACT</name>
<reference evidence="1 2" key="1">
    <citation type="submission" date="2020-08" db="EMBL/GenBank/DDBJ databases">
        <title>Genomic Encyclopedia of Type Strains, Phase IV (KMG-IV): sequencing the most valuable type-strain genomes for metagenomic binning, comparative biology and taxonomic classification.</title>
        <authorList>
            <person name="Goeker M."/>
        </authorList>
    </citation>
    <scope>NUCLEOTIDE SEQUENCE [LARGE SCALE GENOMIC DNA]</scope>
    <source>
        <strain evidence="1 2">DSM 29007</strain>
    </source>
</reference>
<evidence type="ECO:0000313" key="2">
    <source>
        <dbReference type="Proteomes" id="UP000582837"/>
    </source>
</evidence>
<dbReference type="AlphaFoldDB" id="A0A841H1C6"/>
<dbReference type="EMBL" id="JACHIA010000010">
    <property type="protein sequence ID" value="MBB6071803.1"/>
    <property type="molecule type" value="Genomic_DNA"/>
</dbReference>
<gene>
    <name evidence="1" type="ORF">HNQ61_003442</name>
</gene>
<dbReference type="Proteomes" id="UP000582837">
    <property type="component" value="Unassembled WGS sequence"/>
</dbReference>
<sequence>MKKLKLEDLDVTSFATTESGSGLRGTLHAHGDAIDGIVIGEPQVPNMSEIRCGPTGLALGCTVGCSYVTMCNAGCPTQLSDCFCLPGLPEIPPIPVGDTRGFLTGEIVVIGG</sequence>
<proteinExistence type="predicted"/>